<feature type="compositionally biased region" description="Polar residues" evidence="1">
    <location>
        <begin position="242"/>
        <end position="251"/>
    </location>
</feature>
<sequence length="307" mass="33525">MKVAWLSGSFIWPLIGKFWPLKNQEDPSSYYLPNAVKGQLDWISDVYTRFKDTKYAGDGLISFQPSDIADKGRDIVKSTLTGAVKQLTELRQLLLYGSETPDVLEDSTSSGTSRVVGDGYGGAEINSTYIRKLDVMMAFIHKLHYDLRSMGSDMYTWFITTLDDGPALQTKIVDDEVAELLEKYGVIDEKQDQSTTLRELMDKLSVSLDHARPLNQAEEGSLDTTKGGSSPSDTSGLAKGTDGSTSENAPSDDSLVGGDKHEACAKDASKPKGSIRGVDQDAEKESSCKTVNVWGIIVSAFLMMAHI</sequence>
<dbReference type="AlphaFoldDB" id="A0AAD8PCC6"/>
<feature type="compositionally biased region" description="Polar residues" evidence="1">
    <location>
        <begin position="222"/>
        <end position="235"/>
    </location>
</feature>
<accession>A0AAD8PCC6</accession>
<evidence type="ECO:0000256" key="1">
    <source>
        <dbReference type="SAM" id="MobiDB-lite"/>
    </source>
</evidence>
<evidence type="ECO:0000313" key="3">
    <source>
        <dbReference type="Proteomes" id="UP001230268"/>
    </source>
</evidence>
<dbReference type="Proteomes" id="UP001230268">
    <property type="component" value="Unassembled WGS sequence"/>
</dbReference>
<evidence type="ECO:0000313" key="2">
    <source>
        <dbReference type="EMBL" id="KAK1441918.1"/>
    </source>
</evidence>
<keyword evidence="3" id="KW-1185">Reference proteome</keyword>
<feature type="compositionally biased region" description="Basic and acidic residues" evidence="1">
    <location>
        <begin position="278"/>
        <end position="287"/>
    </location>
</feature>
<feature type="region of interest" description="Disordered" evidence="1">
    <location>
        <begin position="210"/>
        <end position="287"/>
    </location>
</feature>
<organism evidence="2 3">
    <name type="scientific">Babesia gibsoni</name>
    <dbReference type="NCBI Taxonomy" id="33632"/>
    <lineage>
        <taxon>Eukaryota</taxon>
        <taxon>Sar</taxon>
        <taxon>Alveolata</taxon>
        <taxon>Apicomplexa</taxon>
        <taxon>Aconoidasida</taxon>
        <taxon>Piroplasmida</taxon>
        <taxon>Babesiidae</taxon>
        <taxon>Babesia</taxon>
    </lineage>
</organism>
<comment type="caution">
    <text evidence="2">The sequence shown here is derived from an EMBL/GenBank/DDBJ whole genome shotgun (WGS) entry which is preliminary data.</text>
</comment>
<reference evidence="2" key="1">
    <citation type="submission" date="2023-08" db="EMBL/GenBank/DDBJ databases">
        <title>Draft sequence of the Babesia gibsoni genome.</title>
        <authorList>
            <person name="Yamagishi J.Y."/>
            <person name="Xuan X.X."/>
        </authorList>
    </citation>
    <scope>NUCLEOTIDE SEQUENCE</scope>
    <source>
        <strain evidence="2">Azabu</strain>
    </source>
</reference>
<name>A0AAD8PCC6_BABGI</name>
<dbReference type="EMBL" id="JAVEPI010000005">
    <property type="protein sequence ID" value="KAK1441918.1"/>
    <property type="molecule type" value="Genomic_DNA"/>
</dbReference>
<feature type="compositionally biased region" description="Basic and acidic residues" evidence="1">
    <location>
        <begin position="258"/>
        <end position="270"/>
    </location>
</feature>
<gene>
    <name evidence="2" type="ORF">BgAZ_502500</name>
</gene>
<proteinExistence type="predicted"/>
<protein>
    <submittedName>
        <fullName evidence="2">Uncharacterized protein</fullName>
    </submittedName>
</protein>